<evidence type="ECO:0000313" key="2">
    <source>
        <dbReference type="Proteomes" id="UP000640930"/>
    </source>
</evidence>
<proteinExistence type="predicted"/>
<dbReference type="NCBIfam" id="TIGR04398">
    <property type="entry name" value="SLAP_DUP"/>
    <property type="match status" value="1"/>
</dbReference>
<dbReference type="EMBL" id="JACSQA010000006">
    <property type="protein sequence ID" value="MBD8026333.1"/>
    <property type="molecule type" value="Genomic_DNA"/>
</dbReference>
<evidence type="ECO:0000313" key="1">
    <source>
        <dbReference type="EMBL" id="MBD8026333.1"/>
    </source>
</evidence>
<reference evidence="1 2" key="1">
    <citation type="submission" date="2020-08" db="EMBL/GenBank/DDBJ databases">
        <title>A Genomic Blueprint of the Chicken Gut Microbiome.</title>
        <authorList>
            <person name="Gilroy R."/>
            <person name="Ravi A."/>
            <person name="Getino M."/>
            <person name="Pursley I."/>
            <person name="Horton D.L."/>
            <person name="Alikhan N.-F."/>
            <person name="Baker D."/>
            <person name="Gharbi K."/>
            <person name="Hall N."/>
            <person name="Watson M."/>
            <person name="Adriaenssens E.M."/>
            <person name="Foster-Nyarko E."/>
            <person name="Jarju S."/>
            <person name="Secka A."/>
            <person name="Antonio M."/>
            <person name="Oren A."/>
            <person name="Chaudhuri R."/>
            <person name="La Ragione R.M."/>
            <person name="Hildebrand F."/>
            <person name="Pallen M.J."/>
        </authorList>
    </citation>
    <scope>NUCLEOTIDE SEQUENCE [LARGE SCALE GENOMIC DNA]</scope>
    <source>
        <strain evidence="1 2">Re31</strain>
    </source>
</reference>
<comment type="caution">
    <text evidence="1">The sequence shown here is derived from an EMBL/GenBank/DDBJ whole genome shotgun (WGS) entry which is preliminary data.</text>
</comment>
<sequence length="127" mass="14850">MQQLQFERSWNKALSTQDRNTIEEIFNITKEQKSSGVLFSPVRKSLNYRNELLITVLVHNFSDSMLTFHNTHLVYRTIEKVVAEKEFTIPALSIPPKVSMPWTFIFSKNDYHMDALNCENGQLLLDK</sequence>
<protein>
    <submittedName>
        <fullName evidence="1">SLAP domain-containing protein</fullName>
    </submittedName>
</protein>
<dbReference type="RefSeq" id="WP_191706833.1">
    <property type="nucleotide sequence ID" value="NZ_JACSQA010000006.1"/>
</dbReference>
<dbReference type="Proteomes" id="UP000640930">
    <property type="component" value="Unassembled WGS sequence"/>
</dbReference>
<gene>
    <name evidence="1" type="ORF">H9636_06645</name>
</gene>
<organism evidence="1 2">
    <name type="scientific">Ureibacillus galli</name>
    <dbReference type="NCBI Taxonomy" id="2762222"/>
    <lineage>
        <taxon>Bacteria</taxon>
        <taxon>Bacillati</taxon>
        <taxon>Bacillota</taxon>
        <taxon>Bacilli</taxon>
        <taxon>Bacillales</taxon>
        <taxon>Caryophanaceae</taxon>
        <taxon>Ureibacillus</taxon>
    </lineage>
</organism>
<accession>A0ABR8XAI6</accession>
<dbReference type="InterPro" id="IPR030910">
    <property type="entry name" value="SLAP_dom"/>
</dbReference>
<keyword evidence="2" id="KW-1185">Reference proteome</keyword>
<name>A0ABR8XAI6_9BACL</name>